<accession>A0AAU1LQ98</accession>
<evidence type="ECO:0000313" key="3">
    <source>
        <dbReference type="EMBL" id="WTQ73392.1"/>
    </source>
</evidence>
<gene>
    <name evidence="3" type="ORF">OG222_09955</name>
</gene>
<dbReference type="AlphaFoldDB" id="A0AAU1LQ98"/>
<dbReference type="InterPro" id="IPR025164">
    <property type="entry name" value="Toastrack_DUF4097"/>
</dbReference>
<feature type="compositionally biased region" description="Basic and acidic residues" evidence="1">
    <location>
        <begin position="233"/>
        <end position="248"/>
    </location>
</feature>
<reference evidence="3" key="1">
    <citation type="submission" date="2022-10" db="EMBL/GenBank/DDBJ databases">
        <title>The complete genomes of actinobacterial strains from the NBC collection.</title>
        <authorList>
            <person name="Joergensen T.S."/>
            <person name="Alvarez Arevalo M."/>
            <person name="Sterndorff E.B."/>
            <person name="Faurdal D."/>
            <person name="Vuksanovic O."/>
            <person name="Mourched A.-S."/>
            <person name="Charusanti P."/>
            <person name="Shaw S."/>
            <person name="Blin K."/>
            <person name="Weber T."/>
        </authorList>
    </citation>
    <scope>NUCLEOTIDE SEQUENCE</scope>
    <source>
        <strain evidence="3">NBC_00148</strain>
    </source>
</reference>
<feature type="domain" description="DUF4097" evidence="2">
    <location>
        <begin position="127"/>
        <end position="253"/>
    </location>
</feature>
<feature type="region of interest" description="Disordered" evidence="1">
    <location>
        <begin position="228"/>
        <end position="257"/>
    </location>
</feature>
<organism evidence="3">
    <name type="scientific">Streptomyces sp. NBC_00148</name>
    <dbReference type="NCBI Taxonomy" id="2903626"/>
    <lineage>
        <taxon>Bacteria</taxon>
        <taxon>Bacillati</taxon>
        <taxon>Actinomycetota</taxon>
        <taxon>Actinomycetes</taxon>
        <taxon>Kitasatosporales</taxon>
        <taxon>Streptomycetaceae</taxon>
        <taxon>Streptomyces</taxon>
    </lineage>
</organism>
<protein>
    <submittedName>
        <fullName evidence="3">DUF4097 domain-containing protein</fullName>
    </submittedName>
</protein>
<dbReference type="Pfam" id="PF13349">
    <property type="entry name" value="DUF4097"/>
    <property type="match status" value="1"/>
</dbReference>
<dbReference type="EMBL" id="CP108169">
    <property type="protein sequence ID" value="WTQ73392.1"/>
    <property type="molecule type" value="Genomic_DNA"/>
</dbReference>
<dbReference type="PROSITE" id="PS51257">
    <property type="entry name" value="PROKAR_LIPOPROTEIN"/>
    <property type="match status" value="1"/>
</dbReference>
<name>A0AAU1LQ98_9ACTN</name>
<evidence type="ECO:0000259" key="2">
    <source>
        <dbReference type="Pfam" id="PF13349"/>
    </source>
</evidence>
<proteinExistence type="predicted"/>
<sequence length="257" mass="26778">MTIRTRRTDALMAAAGTVLLVASLSGCGSTDAEDAVAEHKSFAFEGEALTIDAENSTLELVPADVEQIEVTRRVDGWVVLGSGPDPVWKLDGDELRLEVKCHAMISNCEAHHEVKVPRGLAVDVQGDNGKVTATGFSAPLKISADNGGITVRDISGPLDVISDNGSIEAERISGASVIARSDNGAVRIGFTRVPDLVDTVSDNGSISIDLPAGKSTYAVSAEADNGSVSVKVPRSDSSKHVVKARSDNGEVTVRSAN</sequence>
<evidence type="ECO:0000256" key="1">
    <source>
        <dbReference type="SAM" id="MobiDB-lite"/>
    </source>
</evidence>